<name>A0A9X3DF56_9SPHI</name>
<reference evidence="1" key="1">
    <citation type="submission" date="2022-11" db="EMBL/GenBank/DDBJ databases">
        <authorList>
            <person name="Graham C."/>
            <person name="Newman J.D."/>
        </authorList>
    </citation>
    <scope>NUCLEOTIDE SEQUENCE</scope>
    <source>
        <strain evidence="1">DSM 19486</strain>
    </source>
</reference>
<comment type="caution">
    <text evidence="1">The sequence shown here is derived from an EMBL/GenBank/DDBJ whole genome shotgun (WGS) entry which is preliminary data.</text>
</comment>
<accession>A0A9X3DF56</accession>
<dbReference type="Proteomes" id="UP001142592">
    <property type="component" value="Unassembled WGS sequence"/>
</dbReference>
<sequence length="76" mass="8414">MKSKAATETKNLKIGADLITIEQVKGDENLFRININNAFKGYVIRKNGEYSLTGQTPIPPVIYARIIDCVKNGLCT</sequence>
<dbReference type="EMBL" id="JAPJUH010000005">
    <property type="protein sequence ID" value="MCX3266524.1"/>
    <property type="molecule type" value="Genomic_DNA"/>
</dbReference>
<protein>
    <submittedName>
        <fullName evidence="1">Uncharacterized protein</fullName>
    </submittedName>
</protein>
<dbReference type="AlphaFoldDB" id="A0A9X3DF56"/>
<keyword evidence="2" id="KW-1185">Reference proteome</keyword>
<dbReference type="RefSeq" id="WP_010599534.1">
    <property type="nucleotide sequence ID" value="NZ_JAPJUH010000005.1"/>
</dbReference>
<gene>
    <name evidence="1" type="ORF">OQZ29_17330</name>
</gene>
<organism evidence="1 2">
    <name type="scientific">Pedobacter agri</name>
    <dbReference type="NCBI Taxonomy" id="454586"/>
    <lineage>
        <taxon>Bacteria</taxon>
        <taxon>Pseudomonadati</taxon>
        <taxon>Bacteroidota</taxon>
        <taxon>Sphingobacteriia</taxon>
        <taxon>Sphingobacteriales</taxon>
        <taxon>Sphingobacteriaceae</taxon>
        <taxon>Pedobacter</taxon>
    </lineage>
</organism>
<evidence type="ECO:0000313" key="2">
    <source>
        <dbReference type="Proteomes" id="UP001142592"/>
    </source>
</evidence>
<proteinExistence type="predicted"/>
<evidence type="ECO:0000313" key="1">
    <source>
        <dbReference type="EMBL" id="MCX3266524.1"/>
    </source>
</evidence>